<evidence type="ECO:0000256" key="4">
    <source>
        <dbReference type="ARBA" id="ARBA00038314"/>
    </source>
</evidence>
<evidence type="ECO:0000259" key="5">
    <source>
        <dbReference type="Pfam" id="PF13649"/>
    </source>
</evidence>
<organism evidence="6 7">
    <name type="scientific">Ramalina farinacea</name>
    <dbReference type="NCBI Taxonomy" id="258253"/>
    <lineage>
        <taxon>Eukaryota</taxon>
        <taxon>Fungi</taxon>
        <taxon>Dikarya</taxon>
        <taxon>Ascomycota</taxon>
        <taxon>Pezizomycotina</taxon>
        <taxon>Lecanoromycetes</taxon>
        <taxon>OSLEUM clade</taxon>
        <taxon>Lecanoromycetidae</taxon>
        <taxon>Lecanorales</taxon>
        <taxon>Lecanorineae</taxon>
        <taxon>Ramalinaceae</taxon>
        <taxon>Ramalina</taxon>
    </lineage>
</organism>
<keyword evidence="7" id="KW-1185">Reference proteome</keyword>
<sequence>MGPQSQQIQFDPRYVASLLLDEANIVSANFAAGRELLRQYSKIPENELASHVADIHHLYPSILSRLHEGAAYLDVGCCLAQDIRKLAFDGAPTTNCIGIDLEPGFFTISEALFRDEGCLSARFFQADIFQSDDTLLTDIRGSMDVVHASSFFHLFGLPKQRQVARTIAKVVRPQPGSLVLGLQIAAAGEAETIPVFSEGEPTYCHSLVTMQALWDDTVQEAGLEEQEHALSWKVGLKKKPVPANMRIGHLANPKLIMVMWIAELVLKSSTSK</sequence>
<dbReference type="SUPFAM" id="SSF53335">
    <property type="entry name" value="S-adenosyl-L-methionine-dependent methyltransferases"/>
    <property type="match status" value="1"/>
</dbReference>
<evidence type="ECO:0000256" key="2">
    <source>
        <dbReference type="ARBA" id="ARBA00022679"/>
    </source>
</evidence>
<dbReference type="CDD" id="cd02440">
    <property type="entry name" value="AdoMet_MTases"/>
    <property type="match status" value="1"/>
</dbReference>
<dbReference type="Proteomes" id="UP001161017">
    <property type="component" value="Unassembled WGS sequence"/>
</dbReference>
<keyword evidence="3" id="KW-0949">S-adenosyl-L-methionine</keyword>
<dbReference type="AlphaFoldDB" id="A0AA43U129"/>
<dbReference type="Pfam" id="PF13649">
    <property type="entry name" value="Methyltransf_25"/>
    <property type="match status" value="1"/>
</dbReference>
<dbReference type="EMBL" id="JAPUFD010000026">
    <property type="protein sequence ID" value="MDI1493410.1"/>
    <property type="molecule type" value="Genomic_DNA"/>
</dbReference>
<dbReference type="PANTHER" id="PTHR35897:SF1">
    <property type="entry name" value="METHYLTRANSFERASE AUSD"/>
    <property type="match status" value="1"/>
</dbReference>
<protein>
    <recommendedName>
        <fullName evidence="5">Methyltransferase domain-containing protein</fullName>
    </recommendedName>
</protein>
<comment type="caution">
    <text evidence="6">The sequence shown here is derived from an EMBL/GenBank/DDBJ whole genome shotgun (WGS) entry which is preliminary data.</text>
</comment>
<evidence type="ECO:0000313" key="7">
    <source>
        <dbReference type="Proteomes" id="UP001161017"/>
    </source>
</evidence>
<dbReference type="GO" id="GO:0016740">
    <property type="term" value="F:transferase activity"/>
    <property type="evidence" value="ECO:0007669"/>
    <property type="project" value="UniProtKB-KW"/>
</dbReference>
<evidence type="ECO:0000256" key="3">
    <source>
        <dbReference type="ARBA" id="ARBA00022691"/>
    </source>
</evidence>
<proteinExistence type="inferred from homology"/>
<dbReference type="PANTHER" id="PTHR35897">
    <property type="entry name" value="METHYLTRANSFERASE AUSD"/>
    <property type="match status" value="1"/>
</dbReference>
<comment type="similarity">
    <text evidence="4">Belongs to the class I-like SAM-binding methyltransferase superfamily.</text>
</comment>
<reference evidence="6" key="1">
    <citation type="journal article" date="2023" name="Genome Biol. Evol.">
        <title>First Whole Genome Sequence and Flow Cytometry Genome Size Data for the Lichen-Forming Fungus Ramalina farinacea (Ascomycota).</title>
        <authorList>
            <person name="Llewellyn T."/>
            <person name="Mian S."/>
            <person name="Hill R."/>
            <person name="Leitch I.J."/>
            <person name="Gaya E."/>
        </authorList>
    </citation>
    <scope>NUCLEOTIDE SEQUENCE</scope>
    <source>
        <strain evidence="6">LIQ254RAFAR</strain>
    </source>
</reference>
<dbReference type="Gene3D" id="3.40.50.150">
    <property type="entry name" value="Vaccinia Virus protein VP39"/>
    <property type="match status" value="1"/>
</dbReference>
<evidence type="ECO:0000313" key="6">
    <source>
        <dbReference type="EMBL" id="MDI1493410.1"/>
    </source>
</evidence>
<dbReference type="InterPro" id="IPR041698">
    <property type="entry name" value="Methyltransf_25"/>
</dbReference>
<keyword evidence="2" id="KW-0808">Transferase</keyword>
<accession>A0AA43U129</accession>
<name>A0AA43U129_9LECA</name>
<dbReference type="InterPro" id="IPR029063">
    <property type="entry name" value="SAM-dependent_MTases_sf"/>
</dbReference>
<comment type="pathway">
    <text evidence="1">Secondary metabolite biosynthesis.</text>
</comment>
<evidence type="ECO:0000256" key="1">
    <source>
        <dbReference type="ARBA" id="ARBA00005179"/>
    </source>
</evidence>
<dbReference type="InterPro" id="IPR051654">
    <property type="entry name" value="Meroterpenoid_MTases"/>
</dbReference>
<feature type="domain" description="Methyltransferase" evidence="5">
    <location>
        <begin position="73"/>
        <end position="173"/>
    </location>
</feature>
<gene>
    <name evidence="6" type="ORF">OHK93_005199</name>
</gene>